<feature type="compositionally biased region" description="Polar residues" evidence="1">
    <location>
        <begin position="13"/>
        <end position="24"/>
    </location>
</feature>
<evidence type="ECO:0000313" key="3">
    <source>
        <dbReference type="Proteomes" id="UP000298390"/>
    </source>
</evidence>
<dbReference type="Gene3D" id="3.80.10.10">
    <property type="entry name" value="Ribonuclease Inhibitor"/>
    <property type="match status" value="1"/>
</dbReference>
<gene>
    <name evidence="2" type="ORF">EVJ58_g224</name>
</gene>
<dbReference type="EMBL" id="SEKV01000005">
    <property type="protein sequence ID" value="TFY69782.1"/>
    <property type="molecule type" value="Genomic_DNA"/>
</dbReference>
<dbReference type="Proteomes" id="UP000298390">
    <property type="component" value="Unassembled WGS sequence"/>
</dbReference>
<feature type="region of interest" description="Disordered" evidence="1">
    <location>
        <begin position="1"/>
        <end position="28"/>
    </location>
</feature>
<evidence type="ECO:0008006" key="4">
    <source>
        <dbReference type="Google" id="ProtNLM"/>
    </source>
</evidence>
<evidence type="ECO:0000313" key="2">
    <source>
        <dbReference type="EMBL" id="TFY69782.1"/>
    </source>
</evidence>
<name>A0A4Y9Z5J2_9APHY</name>
<organism evidence="2 3">
    <name type="scientific">Rhodofomes roseus</name>
    <dbReference type="NCBI Taxonomy" id="34475"/>
    <lineage>
        <taxon>Eukaryota</taxon>
        <taxon>Fungi</taxon>
        <taxon>Dikarya</taxon>
        <taxon>Basidiomycota</taxon>
        <taxon>Agaricomycotina</taxon>
        <taxon>Agaricomycetes</taxon>
        <taxon>Polyporales</taxon>
        <taxon>Rhodofomes</taxon>
    </lineage>
</organism>
<evidence type="ECO:0000256" key="1">
    <source>
        <dbReference type="SAM" id="MobiDB-lite"/>
    </source>
</evidence>
<dbReference type="SUPFAM" id="SSF52047">
    <property type="entry name" value="RNI-like"/>
    <property type="match status" value="1"/>
</dbReference>
<proteinExistence type="predicted"/>
<sequence length="607" mass="66282">MDGWSSIGDHVSSDGTTTGTSQPIEPTDGCDITAKATFDKVIEGTKATGQDPIGLALAGRQTTLVNRLSPELLTGIFLLYAPLTVAESALLEEPTGNLGAHVKFWVLVSQVCKTWRSIALDFPFAWSQLAITAENMDWMTEVLARSKSVPLDIEVLAGESAIVQEYVYELIDEELDRIRSLRFHRCNWVTHALFGTLLDCSSLESLHISSEPAGSRAVYMEGLMDELRIVENLKSAAYARVENPQIQAGEAREANIGLRRLELRHCIKGPLQLAGSISALWHLAITGNSVLVATHFVSLSTAADVPLKTLDLEVDLTDSFPIDTFAIMQSPVHLSRLRVLRVKACLHDCVVVLGTLDLQHLTRLVVEISTRANQQVTGETFAAALAPKLAALGPLSSLRMYRGIPGNATAVCIDGLDGTDVLRFTLVFHLCTESILLATLARLRATLGNVLRVCLRDLVFDSLASWVTLFRSFPNAERLDLSGRDAFIAFNTSQTIAPRPDVPIFPRLRVLVIRKTVLHNACNVAQRFALDAGRCPLDCLGRLLDCLSMRCAAGAGIAELHTVHCPKDYLTPEDLHALRRTVPRVVCADEDEGGLPAKSVWSEPARM</sequence>
<protein>
    <recommendedName>
        <fullName evidence="4">F-box domain-containing protein</fullName>
    </recommendedName>
</protein>
<accession>A0A4Y9Z5J2</accession>
<dbReference type="STRING" id="34475.A0A4Y9Z5J2"/>
<dbReference type="AlphaFoldDB" id="A0A4Y9Z5J2"/>
<dbReference type="InterPro" id="IPR032675">
    <property type="entry name" value="LRR_dom_sf"/>
</dbReference>
<comment type="caution">
    <text evidence="2">The sequence shown here is derived from an EMBL/GenBank/DDBJ whole genome shotgun (WGS) entry which is preliminary data.</text>
</comment>
<reference evidence="2 3" key="1">
    <citation type="submission" date="2019-01" db="EMBL/GenBank/DDBJ databases">
        <title>Genome sequencing of the rare red list fungi Fomitopsis rosea.</title>
        <authorList>
            <person name="Buettner E."/>
            <person name="Kellner H."/>
        </authorList>
    </citation>
    <scope>NUCLEOTIDE SEQUENCE [LARGE SCALE GENOMIC DNA]</scope>
    <source>
        <strain evidence="2 3">DSM 105464</strain>
    </source>
</reference>